<keyword evidence="3" id="KW-1185">Reference proteome</keyword>
<dbReference type="AlphaFoldDB" id="A0A4Y2H8I3"/>
<evidence type="ECO:0000313" key="2">
    <source>
        <dbReference type="EMBL" id="GBM61509.1"/>
    </source>
</evidence>
<comment type="caution">
    <text evidence="2">The sequence shown here is derived from an EMBL/GenBank/DDBJ whole genome shotgun (WGS) entry which is preliminary data.</text>
</comment>
<reference evidence="2 3" key="1">
    <citation type="journal article" date="2019" name="Sci. Rep.">
        <title>Orb-weaving spider Araneus ventricosus genome elucidates the spidroin gene catalogue.</title>
        <authorList>
            <person name="Kono N."/>
            <person name="Nakamura H."/>
            <person name="Ohtoshi R."/>
            <person name="Moran D.A.P."/>
            <person name="Shinohara A."/>
            <person name="Yoshida Y."/>
            <person name="Fujiwara M."/>
            <person name="Mori M."/>
            <person name="Tomita M."/>
            <person name="Arakawa K."/>
        </authorList>
    </citation>
    <scope>NUCLEOTIDE SEQUENCE [LARGE SCALE GENOMIC DNA]</scope>
</reference>
<evidence type="ECO:0000256" key="1">
    <source>
        <dbReference type="SAM" id="MobiDB-lite"/>
    </source>
</evidence>
<accession>A0A4Y2H8I3</accession>
<organism evidence="2 3">
    <name type="scientific">Araneus ventricosus</name>
    <name type="common">Orbweaver spider</name>
    <name type="synonym">Epeira ventricosa</name>
    <dbReference type="NCBI Taxonomy" id="182803"/>
    <lineage>
        <taxon>Eukaryota</taxon>
        <taxon>Metazoa</taxon>
        <taxon>Ecdysozoa</taxon>
        <taxon>Arthropoda</taxon>
        <taxon>Chelicerata</taxon>
        <taxon>Arachnida</taxon>
        <taxon>Araneae</taxon>
        <taxon>Araneomorphae</taxon>
        <taxon>Entelegynae</taxon>
        <taxon>Araneoidea</taxon>
        <taxon>Araneidae</taxon>
        <taxon>Araneus</taxon>
    </lineage>
</organism>
<gene>
    <name evidence="2" type="ORF">AVEN_170272_1</name>
</gene>
<sequence length="124" mass="14102">MAVALRQSRLHDWREGPRFETRLRDRSAVYMCLVTLNPSRDVKRKIKCNFKLDVTFCHATMSSYDLTALFSRLRLPSCRFSAEGPKTETRFNARVKSVGIRRPPASVGWSSGGLASLPDDKWAP</sequence>
<dbReference type="Proteomes" id="UP000499080">
    <property type="component" value="Unassembled WGS sequence"/>
</dbReference>
<proteinExistence type="predicted"/>
<protein>
    <submittedName>
        <fullName evidence="2">Uncharacterized protein</fullName>
    </submittedName>
</protein>
<name>A0A4Y2H8I3_ARAVE</name>
<feature type="region of interest" description="Disordered" evidence="1">
    <location>
        <begin position="102"/>
        <end position="124"/>
    </location>
</feature>
<evidence type="ECO:0000313" key="3">
    <source>
        <dbReference type="Proteomes" id="UP000499080"/>
    </source>
</evidence>
<dbReference type="EMBL" id="BGPR01001769">
    <property type="protein sequence ID" value="GBM61509.1"/>
    <property type="molecule type" value="Genomic_DNA"/>
</dbReference>